<feature type="compositionally biased region" description="Basic and acidic residues" evidence="2">
    <location>
        <begin position="430"/>
        <end position="441"/>
    </location>
</feature>
<organism evidence="5 6">
    <name type="scientific">Francisella salimarina</name>
    <dbReference type="NCBI Taxonomy" id="2599927"/>
    <lineage>
        <taxon>Bacteria</taxon>
        <taxon>Pseudomonadati</taxon>
        <taxon>Pseudomonadota</taxon>
        <taxon>Gammaproteobacteria</taxon>
        <taxon>Thiotrichales</taxon>
        <taxon>Francisellaceae</taxon>
        <taxon>Francisella</taxon>
    </lineage>
</organism>
<dbReference type="CDD" id="cd10276">
    <property type="entry name" value="BamB_YfgL"/>
    <property type="match status" value="1"/>
</dbReference>
<dbReference type="EMBL" id="CP076680">
    <property type="protein sequence ID" value="QWU99064.1"/>
    <property type="molecule type" value="Genomic_DNA"/>
</dbReference>
<keyword evidence="1 3" id="KW-0732">Signal</keyword>
<feature type="compositionally biased region" description="Low complexity" evidence="2">
    <location>
        <begin position="442"/>
        <end position="457"/>
    </location>
</feature>
<gene>
    <name evidence="1" type="primary">bamB</name>
    <name evidence="5" type="ORF">KQR59_08165</name>
</gene>
<feature type="domain" description="Pyrrolo-quinoline quinone repeat" evidence="4">
    <location>
        <begin position="76"/>
        <end position="307"/>
    </location>
</feature>
<dbReference type="GO" id="GO:0009279">
    <property type="term" value="C:cell outer membrane"/>
    <property type="evidence" value="ECO:0007669"/>
    <property type="project" value="UniProtKB-SubCell"/>
</dbReference>
<evidence type="ECO:0000256" key="2">
    <source>
        <dbReference type="SAM" id="MobiDB-lite"/>
    </source>
</evidence>
<evidence type="ECO:0000313" key="6">
    <source>
        <dbReference type="Proteomes" id="UP000683421"/>
    </source>
</evidence>
<dbReference type="RefSeq" id="WP_216692040.1">
    <property type="nucleotide sequence ID" value="NZ_CP076680.1"/>
</dbReference>
<dbReference type="HAMAP" id="MF_00923">
    <property type="entry name" value="OM_assembly_BamB"/>
    <property type="match status" value="1"/>
</dbReference>
<feature type="chain" id="PRO_5042498849" description="Outer membrane protein assembly factor BamB" evidence="3">
    <location>
        <begin position="20"/>
        <end position="521"/>
    </location>
</feature>
<comment type="subcellular location">
    <subcellularLocation>
        <location evidence="1">Cell outer membrane</location>
        <topology evidence="1">Lipid-anchor</topology>
    </subcellularLocation>
</comment>
<evidence type="ECO:0000256" key="3">
    <source>
        <dbReference type="SAM" id="SignalP"/>
    </source>
</evidence>
<feature type="signal peptide" evidence="3">
    <location>
        <begin position="1"/>
        <end position="19"/>
    </location>
</feature>
<accession>A0AAJ4NN59</accession>
<sequence>MKKLFLVIVPLLLSLLATSCSTSNVPPPTPLAEKPPKEAKVKVKWSRKTGNGNGGLPIYNVSPTYANNTVFVPNQNGVAYGLSITDGKIIWKHDTGTILSSQPNTIANAVIFGSVKGVLTAVDQKDGKILWRTDAPSSIFSQPTIYSNHLYTHTHDGSVTSFDATNGSKVWNVTNNIPEITLPSDSSPIILNDTVMVGSAFGTVLGFTLESGDRTINLPVAIAHGSSPADKMVDITANPMLYGNYLIFAAFQGAIVALDKDTGKMLWAKKASIINNMAINNGVIFTAQANSELKAYDIQTGDTVWTQSTLEWRKITAPIYYKGLIVVADYQGFLHFFNSLNGDYLGRYKLTPKSDFFDYGISGQLVPTEKGILIEADSGTTYLVDAHSDRVIYENILGDYKVNRGKNVKVIYPLEQPKSGSIESSPKALPNKEVDSNKTSKNDTSSKSTATATNTKDIQNPANQEMINSTPVSNTSTKAEKNENTDSSIAEGVVTSNKVQPTPKGKNATIIIGDFSKGDSD</sequence>
<comment type="function">
    <text evidence="1">Part of the outer membrane protein assembly complex, which is involved in assembly and insertion of beta-barrel proteins into the outer membrane.</text>
</comment>
<dbReference type="AlphaFoldDB" id="A0AAJ4NN59"/>
<evidence type="ECO:0000256" key="1">
    <source>
        <dbReference type="HAMAP-Rule" id="MF_00923"/>
    </source>
</evidence>
<protein>
    <recommendedName>
        <fullName evidence="1">Outer membrane protein assembly factor BamB</fullName>
    </recommendedName>
</protein>
<keyword evidence="1" id="KW-0998">Cell outer membrane</keyword>
<dbReference type="PANTHER" id="PTHR34512:SF30">
    <property type="entry name" value="OUTER MEMBRANE PROTEIN ASSEMBLY FACTOR BAMB"/>
    <property type="match status" value="1"/>
</dbReference>
<dbReference type="KEGG" id="fsr:KQR59_08165"/>
<feature type="region of interest" description="Disordered" evidence="2">
    <location>
        <begin position="417"/>
        <end position="521"/>
    </location>
</feature>
<dbReference type="Pfam" id="PF13360">
    <property type="entry name" value="PQQ_2"/>
    <property type="match status" value="1"/>
</dbReference>
<feature type="compositionally biased region" description="Polar residues" evidence="2">
    <location>
        <begin position="458"/>
        <end position="477"/>
    </location>
</feature>
<keyword evidence="1" id="KW-0564">Palmitate</keyword>
<dbReference type="InterPro" id="IPR017687">
    <property type="entry name" value="BamB"/>
</dbReference>
<reference evidence="5 6" key="1">
    <citation type="submission" date="2021-06" db="EMBL/GenBank/DDBJ databases">
        <title>Ulceroglandular infection and bacteremia caused by Francisella salimarina in an immunocompromised patient, France.</title>
        <authorList>
            <person name="Hennebique A."/>
            <person name="Caspar Y."/>
            <person name="Maurin M."/>
            <person name="Boisset S."/>
            <person name="Pelloux I."/>
            <person name="Gallego-Hernanz M.P."/>
            <person name="Burucoa C."/>
            <person name="Cazenave-Roblot F."/>
            <person name="Plouzeau C."/>
            <person name="Rammaert B."/>
        </authorList>
    </citation>
    <scope>NUCLEOTIDE SEQUENCE [LARGE SCALE GENOMIC DNA]</scope>
    <source>
        <strain evidence="5 6">CHUGA-F75</strain>
    </source>
</reference>
<dbReference type="InterPro" id="IPR002372">
    <property type="entry name" value="PQQ_rpt_dom"/>
</dbReference>
<keyword evidence="1" id="KW-0449">Lipoprotein</keyword>
<keyword evidence="6" id="KW-1185">Reference proteome</keyword>
<dbReference type="InterPro" id="IPR018391">
    <property type="entry name" value="PQQ_b-propeller_rpt"/>
</dbReference>
<dbReference type="PANTHER" id="PTHR34512">
    <property type="entry name" value="CELL SURFACE PROTEIN"/>
    <property type="match status" value="1"/>
</dbReference>
<keyword evidence="1" id="KW-0472">Membrane</keyword>
<evidence type="ECO:0000259" key="4">
    <source>
        <dbReference type="Pfam" id="PF13360"/>
    </source>
</evidence>
<proteinExistence type="inferred from homology"/>
<comment type="similarity">
    <text evidence="1">Belongs to the BamB family.</text>
</comment>
<dbReference type="GO" id="GO:0051205">
    <property type="term" value="P:protein insertion into membrane"/>
    <property type="evidence" value="ECO:0007669"/>
    <property type="project" value="UniProtKB-UniRule"/>
</dbReference>
<name>A0AAJ4NN59_9GAMM</name>
<dbReference type="Proteomes" id="UP000683421">
    <property type="component" value="Chromosome"/>
</dbReference>
<dbReference type="PROSITE" id="PS51257">
    <property type="entry name" value="PROKAR_LIPOPROTEIN"/>
    <property type="match status" value="1"/>
</dbReference>
<dbReference type="GO" id="GO:0043165">
    <property type="term" value="P:Gram-negative-bacterium-type cell outer membrane assembly"/>
    <property type="evidence" value="ECO:0007669"/>
    <property type="project" value="UniProtKB-UniRule"/>
</dbReference>
<dbReference type="SMART" id="SM00564">
    <property type="entry name" value="PQQ"/>
    <property type="match status" value="7"/>
</dbReference>
<comment type="subunit">
    <text evidence="1">Part of the Bam complex.</text>
</comment>
<evidence type="ECO:0000313" key="5">
    <source>
        <dbReference type="EMBL" id="QWU99064.1"/>
    </source>
</evidence>